<sequence length="962" mass="106822">MLVNWYLSEFNEEHHISQLLNGQDLKILAVQFCTHLLAAGVLKQIPDKDVPMYNIFKPDCMYYWSHAETPISVPQTPGRLSMISWPPTSPSDVYLSPNTNEAINFISPEYPLLGTQIFSETDEEIDKPKPQEFKNSARDVEILSLEEEINRLRQEVEKYKTLIEIQTLTENAVMDFSSPVEENKSFNKSCDNLNNVSKVSKNDNKISELSEESKIAQINAEAQTPIAMLEKKTISLQTDLVTVAQETQTEIEQKIITDASTNTAQILKENCSRDKTLFHFLLHIPLPLLKAPSSSPMPGMTIPPPPPMPGMIAPPPLPMPGMNEPPPPPMPGITAPPPPPMPGMTGPSPPPMPGMAGPPPPPPFPGITGPPPPPMPFMSSSAPMPEMGIPPAPPGQCCGPPPPPIPGGPVPLPAPPVGGWSTQKAAMRKPTVNPAVPMKPLYWTRILAPPDITEESQQIALWKEIDELPLESLSEFTELFSRQVVTRKPTIKKQEQKAKVEAVKLLDSKRSQNVGILAQSLRADIQEIENAIYNFDTSIEQEDNLADYILICSKMFYGLSTIEVRKLAYEMATKNEIRCPKSILKKHPTLANGNRIFNLDETTTKTVPGESRVIAKRGTKQVCPVTSGEKGILVTTCAIISASGNTIPPVMVFPRVHSKDHMLVGEPSGTLGLAQPTGWMTAFLFVEVMKHFIQHTSSSLHNPSLSIFDNHESHLSLEVVKLAKTYGVEILTLPPHSSNKLQPLDVRRANSEELQLIKGHLESKPDIPLDRPEQFLYELDEISHFAERISCLMFQVEFDDSISTIGHTLTNIKTTCEYLMNSAELKEVMAIILTLGNYMNGGNMTRGQADGFGLEILSKLKDVKSKDSKITLLHYIVRLYMKKIENPFEPNLPLPIPEPGDIKRAASVNFDDLRVDLQKLQNQLEGKENERMSEGVKIKERENGLKAKIKRLQAKQKFETNN</sequence>
<evidence type="ECO:0000313" key="6">
    <source>
        <dbReference type="Proteomes" id="UP001162156"/>
    </source>
</evidence>
<dbReference type="GO" id="GO:0005737">
    <property type="term" value="C:cytoplasm"/>
    <property type="evidence" value="ECO:0007669"/>
    <property type="project" value="TreeGrafter"/>
</dbReference>
<gene>
    <name evidence="5" type="ORF">NQ314_002871</name>
</gene>
<feature type="domain" description="FH2" evidence="4">
    <location>
        <begin position="643"/>
        <end position="962"/>
    </location>
</feature>
<feature type="region of interest" description="Disordered" evidence="3">
    <location>
        <begin position="321"/>
        <end position="356"/>
    </location>
</feature>
<evidence type="ECO:0000256" key="3">
    <source>
        <dbReference type="SAM" id="MobiDB-lite"/>
    </source>
</evidence>
<accession>A0AAV8ZP81</accession>
<dbReference type="SUPFAM" id="SSF101447">
    <property type="entry name" value="Formin homology 2 domain (FH2 domain)"/>
    <property type="match status" value="2"/>
</dbReference>
<evidence type="ECO:0000259" key="4">
    <source>
        <dbReference type="PROSITE" id="PS51444"/>
    </source>
</evidence>
<dbReference type="Gene3D" id="1.20.58.2220">
    <property type="entry name" value="Formin, FH2 domain"/>
    <property type="match status" value="2"/>
</dbReference>
<dbReference type="PROSITE" id="PS51444">
    <property type="entry name" value="FH2"/>
    <property type="match status" value="1"/>
</dbReference>
<dbReference type="EMBL" id="JANEYF010000851">
    <property type="protein sequence ID" value="KAJ8967555.1"/>
    <property type="molecule type" value="Genomic_DNA"/>
</dbReference>
<dbReference type="InterPro" id="IPR004875">
    <property type="entry name" value="DDE_SF_endonuclease_dom"/>
</dbReference>
<evidence type="ECO:0000313" key="5">
    <source>
        <dbReference type="EMBL" id="KAJ8967555.1"/>
    </source>
</evidence>
<keyword evidence="2" id="KW-0175">Coiled coil</keyword>
<dbReference type="InterPro" id="IPR015425">
    <property type="entry name" value="FH2_Formin"/>
</dbReference>
<dbReference type="Pfam" id="PF02181">
    <property type="entry name" value="FH2"/>
    <property type="match status" value="2"/>
</dbReference>
<feature type="coiled-coil region" evidence="2">
    <location>
        <begin position="135"/>
        <end position="169"/>
    </location>
</feature>
<dbReference type="PANTHER" id="PTHR45920:SF7">
    <property type="entry name" value="FORMIN-G"/>
    <property type="match status" value="1"/>
</dbReference>
<comment type="caution">
    <text evidence="5">The sequence shown here is derived from an EMBL/GenBank/DDBJ whole genome shotgun (WGS) entry which is preliminary data.</text>
</comment>
<dbReference type="Pfam" id="PF03184">
    <property type="entry name" value="DDE_1"/>
    <property type="match status" value="1"/>
</dbReference>
<dbReference type="Proteomes" id="UP001162156">
    <property type="component" value="Unassembled WGS sequence"/>
</dbReference>
<organism evidence="5 6">
    <name type="scientific">Rhamnusium bicolor</name>
    <dbReference type="NCBI Taxonomy" id="1586634"/>
    <lineage>
        <taxon>Eukaryota</taxon>
        <taxon>Metazoa</taxon>
        <taxon>Ecdysozoa</taxon>
        <taxon>Arthropoda</taxon>
        <taxon>Hexapoda</taxon>
        <taxon>Insecta</taxon>
        <taxon>Pterygota</taxon>
        <taxon>Neoptera</taxon>
        <taxon>Endopterygota</taxon>
        <taxon>Coleoptera</taxon>
        <taxon>Polyphaga</taxon>
        <taxon>Cucujiformia</taxon>
        <taxon>Chrysomeloidea</taxon>
        <taxon>Cerambycidae</taxon>
        <taxon>Lepturinae</taxon>
        <taxon>Rhagiini</taxon>
        <taxon>Rhamnusium</taxon>
    </lineage>
</organism>
<reference evidence="5" key="1">
    <citation type="journal article" date="2023" name="Insect Mol. Biol.">
        <title>Genome sequencing provides insights into the evolution of gene families encoding plant cell wall-degrading enzymes in longhorned beetles.</title>
        <authorList>
            <person name="Shin N.R."/>
            <person name="Okamura Y."/>
            <person name="Kirsch R."/>
            <person name="Pauchet Y."/>
        </authorList>
    </citation>
    <scope>NUCLEOTIDE SEQUENCE</scope>
    <source>
        <strain evidence="5">RBIC_L_NR</strain>
    </source>
</reference>
<dbReference type="GO" id="GO:0030866">
    <property type="term" value="P:cortical actin cytoskeleton organization"/>
    <property type="evidence" value="ECO:0007669"/>
    <property type="project" value="TreeGrafter"/>
</dbReference>
<dbReference type="SMART" id="SM00498">
    <property type="entry name" value="FH2"/>
    <property type="match status" value="1"/>
</dbReference>
<dbReference type="GO" id="GO:0003676">
    <property type="term" value="F:nucleic acid binding"/>
    <property type="evidence" value="ECO:0007669"/>
    <property type="project" value="InterPro"/>
</dbReference>
<evidence type="ECO:0000256" key="1">
    <source>
        <dbReference type="ARBA" id="ARBA00005271"/>
    </source>
</evidence>
<protein>
    <recommendedName>
        <fullName evidence="4">FH2 domain-containing protein</fullName>
    </recommendedName>
</protein>
<dbReference type="GO" id="GO:0051015">
    <property type="term" value="F:actin filament binding"/>
    <property type="evidence" value="ECO:0007669"/>
    <property type="project" value="TreeGrafter"/>
</dbReference>
<feature type="coiled-coil region" evidence="2">
    <location>
        <begin position="903"/>
        <end position="937"/>
    </location>
</feature>
<dbReference type="AlphaFoldDB" id="A0AAV8ZP81"/>
<proteinExistence type="inferred from homology"/>
<evidence type="ECO:0000256" key="2">
    <source>
        <dbReference type="SAM" id="Coils"/>
    </source>
</evidence>
<name>A0AAV8ZP81_9CUCU</name>
<dbReference type="GO" id="GO:0005856">
    <property type="term" value="C:cytoskeleton"/>
    <property type="evidence" value="ECO:0007669"/>
    <property type="project" value="TreeGrafter"/>
</dbReference>
<keyword evidence="6" id="KW-1185">Reference proteome</keyword>
<comment type="similarity">
    <text evidence="1">Belongs to the formin homology family. Cappuccino subfamily.</text>
</comment>
<dbReference type="InterPro" id="IPR042201">
    <property type="entry name" value="FH2_Formin_sf"/>
</dbReference>
<dbReference type="PANTHER" id="PTHR45920">
    <property type="entry name" value="FORMIN HOMOLOGY 2 DOMAIN CONTAINING, ISOFORM I"/>
    <property type="match status" value="1"/>
</dbReference>